<feature type="signal peptide" evidence="1">
    <location>
        <begin position="1"/>
        <end position="21"/>
    </location>
</feature>
<keyword evidence="1" id="KW-0732">Signal</keyword>
<proteinExistence type="predicted"/>
<protein>
    <recommendedName>
        <fullName evidence="4">Spore coat protein U (SCPU) domain-containing protein</fullName>
    </recommendedName>
</protein>
<evidence type="ECO:0000256" key="1">
    <source>
        <dbReference type="SAM" id="SignalP"/>
    </source>
</evidence>
<comment type="caution">
    <text evidence="2">The sequence shown here is derived from an EMBL/GenBank/DDBJ whole genome shotgun (WGS) entry which is preliminary data.</text>
</comment>
<keyword evidence="3" id="KW-1185">Reference proteome</keyword>
<feature type="chain" id="PRO_5046862533" description="Spore coat protein U (SCPU) domain-containing protein" evidence="1">
    <location>
        <begin position="22"/>
        <end position="163"/>
    </location>
</feature>
<organism evidence="2 3">
    <name type="scientific">Enterovibrio qingdaonensis</name>
    <dbReference type="NCBI Taxonomy" id="2899818"/>
    <lineage>
        <taxon>Bacteria</taxon>
        <taxon>Pseudomonadati</taxon>
        <taxon>Pseudomonadota</taxon>
        <taxon>Gammaproteobacteria</taxon>
        <taxon>Vibrionales</taxon>
        <taxon>Vibrionaceae</taxon>
        <taxon>Enterovibrio</taxon>
    </lineage>
</organism>
<dbReference type="EMBL" id="JAJUBB010000007">
    <property type="protein sequence ID" value="MDD1781920.1"/>
    <property type="molecule type" value="Genomic_DNA"/>
</dbReference>
<dbReference type="Proteomes" id="UP001149821">
    <property type="component" value="Unassembled WGS sequence"/>
</dbReference>
<accession>A0ABT5QN51</accession>
<gene>
    <name evidence="2" type="ORF">LRP49_12120</name>
</gene>
<evidence type="ECO:0008006" key="4">
    <source>
        <dbReference type="Google" id="ProtNLM"/>
    </source>
</evidence>
<reference evidence="2" key="1">
    <citation type="submission" date="2021-12" db="EMBL/GenBank/DDBJ databases">
        <title>Enterovibrio ZSDZ35 sp. nov. and Enterovibrio ZSDZ42 sp. nov., isolated from coastal seawater in Qingdao.</title>
        <authorList>
            <person name="Zhang P."/>
        </authorList>
    </citation>
    <scope>NUCLEOTIDE SEQUENCE</scope>
    <source>
        <strain evidence="2">ZSDZ35</strain>
    </source>
</reference>
<dbReference type="RefSeq" id="WP_274142457.1">
    <property type="nucleotide sequence ID" value="NZ_JAJUBB010000007.1"/>
</dbReference>
<evidence type="ECO:0000313" key="3">
    <source>
        <dbReference type="Proteomes" id="UP001149821"/>
    </source>
</evidence>
<evidence type="ECO:0000313" key="2">
    <source>
        <dbReference type="EMBL" id="MDD1781920.1"/>
    </source>
</evidence>
<sequence>MKRLVLVTMSASALFAAASYAAPQSVQVSGNVDPICAVTGLHASTNLHVGQLNAGSPTTGTVTDVTVQCNYASGATVTLTSTNQGLKSTDPSSSILLDYTASLDMGGSPVALDTSTATSASANYAGSTALAAGVTSDLDISVPTGTVFAGDYTDTLTITVAQQ</sequence>
<name>A0ABT5QN51_9GAMM</name>